<organism evidence="1 2">
    <name type="scientific">Corynebacterium doosanense CAU 212 = DSM 45436</name>
    <dbReference type="NCBI Taxonomy" id="558173"/>
    <lineage>
        <taxon>Bacteria</taxon>
        <taxon>Bacillati</taxon>
        <taxon>Actinomycetota</taxon>
        <taxon>Actinomycetes</taxon>
        <taxon>Mycobacteriales</taxon>
        <taxon>Corynebacteriaceae</taxon>
        <taxon>Corynebacterium</taxon>
    </lineage>
</organism>
<evidence type="ECO:0000313" key="1">
    <source>
        <dbReference type="EMBL" id="AIT61707.1"/>
    </source>
</evidence>
<sequence length="263" mass="29435">MNLLQAPSSILRSAQKSATRIPQNLTAWAMRSPERLRRTMNLWPPLAGSGIRITHISEDWRTARIDLNLAVWNANMHGAAFGGTLYATTDFLVGTVLARVLGKDFEVWTRTGTFQYLAPGRDGAYLEVEITHELENWVRETIAEDGYCNVPFTAVIKNRDGSVVGIGQQSLHARPRGGGKRTAAPQQATHASGIVLESLATTLIWHVFKDQPEISTVLMSEQRRIPDPREQMRHVCEQVLKQSDRTREDLLALDIPEEYLPAV</sequence>
<evidence type="ECO:0008006" key="3">
    <source>
        <dbReference type="Google" id="ProtNLM"/>
    </source>
</evidence>
<gene>
    <name evidence="1" type="ORF">CDOO_10835</name>
</gene>
<dbReference type="Gene3D" id="3.10.129.10">
    <property type="entry name" value="Hotdog Thioesterase"/>
    <property type="match status" value="1"/>
</dbReference>
<proteinExistence type="predicted"/>
<accession>A0A097IHT6</accession>
<dbReference type="InterPro" id="IPR027961">
    <property type="entry name" value="DUF4442"/>
</dbReference>
<evidence type="ECO:0000313" key="2">
    <source>
        <dbReference type="Proteomes" id="UP000029914"/>
    </source>
</evidence>
<dbReference type="RefSeq" id="WP_051063927.1">
    <property type="nucleotide sequence ID" value="NZ_AQUX01000001.1"/>
</dbReference>
<dbReference type="InterPro" id="IPR029069">
    <property type="entry name" value="HotDog_dom_sf"/>
</dbReference>
<keyword evidence="2" id="KW-1185">Reference proteome</keyword>
<dbReference type="Pfam" id="PF14539">
    <property type="entry name" value="DUF4442"/>
    <property type="match status" value="1"/>
</dbReference>
<dbReference type="EMBL" id="CP006764">
    <property type="protein sequence ID" value="AIT61707.1"/>
    <property type="molecule type" value="Genomic_DNA"/>
</dbReference>
<protein>
    <recommendedName>
        <fullName evidence="3">DUF4442 domain-containing protein</fullName>
    </recommendedName>
</protein>
<dbReference type="Proteomes" id="UP000029914">
    <property type="component" value="Chromosome"/>
</dbReference>
<dbReference type="AlphaFoldDB" id="A0A097IHT6"/>
<dbReference type="HOGENOM" id="CLU_1003686_0_0_11"/>
<dbReference type="SUPFAM" id="SSF54637">
    <property type="entry name" value="Thioesterase/thiol ester dehydrase-isomerase"/>
    <property type="match status" value="1"/>
</dbReference>
<reference evidence="1 2" key="1">
    <citation type="submission" date="2013-09" db="EMBL/GenBank/DDBJ databases">
        <title>Complete genome sequence of Corynebacterium doosanense CAU 212(T) (=DSM 45436(T)), isolated from activated sludge.</title>
        <authorList>
            <person name="Schaffert L."/>
            <person name="Albersmeier A."/>
            <person name="Kalinowski J."/>
            <person name="Ruckert C."/>
        </authorList>
    </citation>
    <scope>NUCLEOTIDE SEQUENCE [LARGE SCALE GENOMIC DNA]</scope>
    <source>
        <strain evidence="1 2">CAU 212</strain>
    </source>
</reference>
<dbReference type="eggNOG" id="COG2050">
    <property type="taxonomic scope" value="Bacteria"/>
</dbReference>
<dbReference type="KEGG" id="cdo:CDOO_10835"/>
<dbReference type="STRING" id="558173.CDOO_10835"/>
<name>A0A097IHT6_9CORY</name>